<dbReference type="InterPro" id="IPR001878">
    <property type="entry name" value="Znf_CCHC"/>
</dbReference>
<dbReference type="PROSITE" id="PS50158">
    <property type="entry name" value="ZF_CCHC"/>
    <property type="match status" value="1"/>
</dbReference>
<evidence type="ECO:0000256" key="2">
    <source>
        <dbReference type="ARBA" id="ARBA00012180"/>
    </source>
</evidence>
<dbReference type="CDD" id="cd09274">
    <property type="entry name" value="RNase_HI_RT_Ty3"/>
    <property type="match status" value="1"/>
</dbReference>
<dbReference type="InterPro" id="IPR036875">
    <property type="entry name" value="Znf_CCHC_sf"/>
</dbReference>
<dbReference type="SMART" id="SM00343">
    <property type="entry name" value="ZnF_C2HC"/>
    <property type="match status" value="2"/>
</dbReference>
<feature type="region of interest" description="Disordered" evidence="11">
    <location>
        <begin position="1"/>
        <end position="24"/>
    </location>
</feature>
<keyword evidence="8" id="KW-0695">RNA-directed DNA polymerase</keyword>
<evidence type="ECO:0000256" key="5">
    <source>
        <dbReference type="ARBA" id="ARBA00022722"/>
    </source>
</evidence>
<evidence type="ECO:0000256" key="10">
    <source>
        <dbReference type="PROSITE-ProRule" id="PRU00047"/>
    </source>
</evidence>
<dbReference type="SUPFAM" id="SSF53098">
    <property type="entry name" value="Ribonuclease H-like"/>
    <property type="match status" value="1"/>
</dbReference>
<dbReference type="Proteomes" id="UP001642483">
    <property type="component" value="Unassembled WGS sequence"/>
</dbReference>
<keyword evidence="6" id="KW-0255">Endonuclease</keyword>
<dbReference type="PANTHER" id="PTHR37984">
    <property type="entry name" value="PROTEIN CBG26694"/>
    <property type="match status" value="1"/>
</dbReference>
<keyword evidence="3" id="KW-0808">Transferase</keyword>
<evidence type="ECO:0000256" key="3">
    <source>
        <dbReference type="ARBA" id="ARBA00022679"/>
    </source>
</evidence>
<dbReference type="PROSITE" id="PS00141">
    <property type="entry name" value="ASP_PROTEASE"/>
    <property type="match status" value="1"/>
</dbReference>
<dbReference type="InterPro" id="IPR012337">
    <property type="entry name" value="RNaseH-like_sf"/>
</dbReference>
<evidence type="ECO:0000313" key="16">
    <source>
        <dbReference type="Proteomes" id="UP001642483"/>
    </source>
</evidence>
<feature type="domain" description="Reverse transcriptase" evidence="13">
    <location>
        <begin position="504"/>
        <end position="681"/>
    </location>
</feature>
<feature type="domain" description="Integrase catalytic" evidence="14">
    <location>
        <begin position="1043"/>
        <end position="1196"/>
    </location>
</feature>
<dbReference type="Gene3D" id="3.10.20.370">
    <property type="match status" value="1"/>
</dbReference>
<dbReference type="Pfam" id="PF17917">
    <property type="entry name" value="RT_RNaseH"/>
    <property type="match status" value="1"/>
</dbReference>
<organism evidence="15 16">
    <name type="scientific">Clavelina lepadiformis</name>
    <name type="common">Light-bulb sea squirt</name>
    <name type="synonym">Ascidia lepadiformis</name>
    <dbReference type="NCBI Taxonomy" id="159417"/>
    <lineage>
        <taxon>Eukaryota</taxon>
        <taxon>Metazoa</taxon>
        <taxon>Chordata</taxon>
        <taxon>Tunicata</taxon>
        <taxon>Ascidiacea</taxon>
        <taxon>Aplousobranchia</taxon>
        <taxon>Clavelinidae</taxon>
        <taxon>Clavelina</taxon>
    </lineage>
</organism>
<dbReference type="EMBL" id="CAWYQH010000103">
    <property type="protein sequence ID" value="CAK8687148.1"/>
    <property type="molecule type" value="Genomic_DNA"/>
</dbReference>
<dbReference type="Pfam" id="PF00665">
    <property type="entry name" value="rve"/>
    <property type="match status" value="1"/>
</dbReference>
<dbReference type="InterPro" id="IPR001584">
    <property type="entry name" value="Integrase_cat-core"/>
</dbReference>
<evidence type="ECO:0000256" key="1">
    <source>
        <dbReference type="ARBA" id="ARBA00010879"/>
    </source>
</evidence>
<evidence type="ECO:0000256" key="6">
    <source>
        <dbReference type="ARBA" id="ARBA00022759"/>
    </source>
</evidence>
<protein>
    <recommendedName>
        <fullName evidence="9">Gypsy retrotransposon integrase-like protein 1</fullName>
        <ecNumber evidence="2">3.1.26.4</ecNumber>
    </recommendedName>
</protein>
<gene>
    <name evidence="15" type="ORF">CVLEPA_LOCUS19224</name>
</gene>
<keyword evidence="10" id="KW-0862">Zinc</keyword>
<dbReference type="InterPro" id="IPR050951">
    <property type="entry name" value="Retrovirus_Pol_polyprotein"/>
</dbReference>
<keyword evidence="10" id="KW-0863">Zinc-finger</keyword>
<dbReference type="InterPro" id="IPR043502">
    <property type="entry name" value="DNA/RNA_pol_sf"/>
</dbReference>
<name>A0ABP0G6N4_CLALP</name>
<dbReference type="Gene3D" id="3.10.10.10">
    <property type="entry name" value="HIV Type 1 Reverse Transcriptase, subunit A, domain 1"/>
    <property type="match status" value="1"/>
</dbReference>
<dbReference type="Gene3D" id="3.30.420.10">
    <property type="entry name" value="Ribonuclease H-like superfamily/Ribonuclease H"/>
    <property type="match status" value="1"/>
</dbReference>
<evidence type="ECO:0000256" key="9">
    <source>
        <dbReference type="ARBA" id="ARBA00039658"/>
    </source>
</evidence>
<sequence length="1352" mass="153860">MAEENDQRQPGQQNGILANPHRNGDAEVVARNMRTISCDMRSLKVFDVQGDPHSLSQRWRKWTRSFNLYVNGVGVTDDVQKRSLLLHTAGEEVQELYYSLVNEQNAINQTYEETVNVLTEQFIPRANVPFERHVFHQLVQNSNETVDQYVCRLRQRAATCEFQNAAERIRDQVVDKCYSRELQRKFLEQQTLTLADVLRIAKAHEAVIARTKIMSSTPDSVQVNAVTGSRRNQMRSSNKEGKECFACGRKGHFKGDAQCPAKGKTCNKCGKVGHFGMKCRSGPIGQRSPGHGRARGPGRDRPRTRAVEEEEEEEIHRTFSIKSSRQKGFVTLSVGGVKMDILVDSGSSCNLLSSDTWEWLKKSKVKIIKKTPGSKKKLFGYGNDKPLPIRGTFEAVATSDASGKKCEAEFVVVSCDGTSLLGKKSAEELGLLHVGPFPQVVSNVDEDIVRQHKKLFTGIGLLKDYKLNLHIDESVRPVAQPVRRVPFQLRDKVEEKLDELLQADIIEAVPEGPTTWISPLVVIPKPDGDIRICVDMRRANEAIVRERHPIPTVEELLLELNGSTVFSKLDLKWGFHQILLDEDSRHVTTFVTHQGLYRYKRLMFGLNSAPEKYQKIIRDVLKNCIGVANIADDVIVHGQNREEHDRRLSAVLDKLEEAGLTLNQKKCEFRLPRLTFFGHDLSKKGVSPSEEKVAAIQNAEPPKTATEARSFMGLVQFSARFIPDLASIARPIYDVTKKDTKFIWGRKQHDAFEKLKKLMTKAETLAYFRNNCKTRVIADASPVGLGSVLTQEQDGEWRIISYASRSLSDVERRYSQTEKEALALVWACERFNLYIFGKEFELETDHKPLEYIFSRKSKTSARVERWVLRLQGYDFNVVYRPGKTNIADALSRLNSRICRDKGDSYDFVRSVVINSTPNALTPKEIEEESANDAELAEIRRNVRVGDWSKCTNTSYLHVKDELCICGQLLLRGTRIVIPRALRKQVLNLAHEGHQGIVKTKNRLRTKVWWPKMDKEAEELCKKCHGCQVTSRVSKPEPIARTLPPSGPWQDCAADILGPLPSGENILVVVDYYSRYYEIAVMKTITSSKIIEAMIPMFARFGYPFSLRTDNGPQFVSEEFENFLIEYGINHVKTTPLWPQANGEVERQNHTLMKSIRIAQLEKKDWKLEINKFLTAYRSTPQVTTGATPYYMMFGREMKTKLPELRPDPDLLDEEIRDADWENKIKGKMYTDQKRKAVNPEFKVGDEVLVKGQKSNKMSTTFDPNPHKVVSDNKGEITVQNQEGVEITRNSSFLKHYNRDNNVSEKGDIPVSENDVLGEKLPEEKLNNSPRVVRSRPSRTINKPVKYRDYICS</sequence>
<dbReference type="SUPFAM" id="SSF56672">
    <property type="entry name" value="DNA/RNA polymerases"/>
    <property type="match status" value="1"/>
</dbReference>
<proteinExistence type="inferred from homology"/>
<keyword evidence="5" id="KW-0540">Nuclease</keyword>
<feature type="compositionally biased region" description="Basic and acidic residues" evidence="11">
    <location>
        <begin position="1316"/>
        <end position="1325"/>
    </location>
</feature>
<evidence type="ECO:0000259" key="14">
    <source>
        <dbReference type="PROSITE" id="PS50994"/>
    </source>
</evidence>
<dbReference type="Gene3D" id="4.10.60.10">
    <property type="entry name" value="Zinc finger, CCHC-type"/>
    <property type="match status" value="1"/>
</dbReference>
<dbReference type="InterPro" id="IPR041588">
    <property type="entry name" value="Integrase_H2C2"/>
</dbReference>
<feature type="compositionally biased region" description="Basic and acidic residues" evidence="11">
    <location>
        <begin position="1298"/>
        <end position="1307"/>
    </location>
</feature>
<feature type="domain" description="CCHC-type" evidence="12">
    <location>
        <begin position="266"/>
        <end position="281"/>
    </location>
</feature>
<evidence type="ECO:0000256" key="11">
    <source>
        <dbReference type="SAM" id="MobiDB-lite"/>
    </source>
</evidence>
<dbReference type="PROSITE" id="PS50878">
    <property type="entry name" value="RT_POL"/>
    <property type="match status" value="1"/>
</dbReference>
<comment type="similarity">
    <text evidence="1">Belongs to the beta type-B retroviral polymerase family. HERV class-II K(HML-2) pol subfamily.</text>
</comment>
<keyword evidence="10" id="KW-0479">Metal-binding</keyword>
<comment type="caution">
    <text evidence="15">The sequence shown here is derived from an EMBL/GenBank/DDBJ whole genome shotgun (WGS) entry which is preliminary data.</text>
</comment>
<dbReference type="InterPro" id="IPR000477">
    <property type="entry name" value="RT_dom"/>
</dbReference>
<dbReference type="EC" id="3.1.26.4" evidence="2"/>
<dbReference type="PROSITE" id="PS50994">
    <property type="entry name" value="INTEGRASE"/>
    <property type="match status" value="1"/>
</dbReference>
<evidence type="ECO:0000259" key="12">
    <source>
        <dbReference type="PROSITE" id="PS50158"/>
    </source>
</evidence>
<keyword evidence="16" id="KW-1185">Reference proteome</keyword>
<dbReference type="InterPro" id="IPR043128">
    <property type="entry name" value="Rev_trsase/Diguanyl_cyclase"/>
</dbReference>
<dbReference type="Gene3D" id="1.10.340.70">
    <property type="match status" value="1"/>
</dbReference>
<evidence type="ECO:0000256" key="4">
    <source>
        <dbReference type="ARBA" id="ARBA00022695"/>
    </source>
</evidence>
<dbReference type="Pfam" id="PF17921">
    <property type="entry name" value="Integrase_H2C2"/>
    <property type="match status" value="1"/>
</dbReference>
<dbReference type="SUPFAM" id="SSF57756">
    <property type="entry name" value="Retrovirus zinc finger-like domains"/>
    <property type="match status" value="1"/>
</dbReference>
<reference evidence="15 16" key="1">
    <citation type="submission" date="2024-02" db="EMBL/GenBank/DDBJ databases">
        <authorList>
            <person name="Daric V."/>
            <person name="Darras S."/>
        </authorList>
    </citation>
    <scope>NUCLEOTIDE SEQUENCE [LARGE SCALE GENOMIC DNA]</scope>
</reference>
<keyword evidence="7" id="KW-0378">Hydrolase</keyword>
<feature type="region of interest" description="Disordered" evidence="11">
    <location>
        <begin position="1298"/>
        <end position="1336"/>
    </location>
</feature>
<accession>A0ABP0G6N4</accession>
<dbReference type="Gene3D" id="3.30.70.270">
    <property type="match status" value="2"/>
</dbReference>
<evidence type="ECO:0000259" key="13">
    <source>
        <dbReference type="PROSITE" id="PS50878"/>
    </source>
</evidence>
<feature type="region of interest" description="Disordered" evidence="11">
    <location>
        <begin position="281"/>
        <end position="312"/>
    </location>
</feature>
<evidence type="ECO:0000313" key="15">
    <source>
        <dbReference type="EMBL" id="CAK8687148.1"/>
    </source>
</evidence>
<dbReference type="InterPro" id="IPR001969">
    <property type="entry name" value="Aspartic_peptidase_AS"/>
</dbReference>
<dbReference type="Pfam" id="PF00078">
    <property type="entry name" value="RVT_1"/>
    <property type="match status" value="1"/>
</dbReference>
<evidence type="ECO:0000256" key="8">
    <source>
        <dbReference type="ARBA" id="ARBA00022918"/>
    </source>
</evidence>
<dbReference type="PANTHER" id="PTHR37984:SF11">
    <property type="entry name" value="INTEGRASE CATALYTIC DOMAIN-CONTAINING PROTEIN"/>
    <property type="match status" value="1"/>
</dbReference>
<dbReference type="InterPro" id="IPR041373">
    <property type="entry name" value="RT_RNaseH"/>
</dbReference>
<dbReference type="InterPro" id="IPR036397">
    <property type="entry name" value="RNaseH_sf"/>
</dbReference>
<feature type="compositionally biased region" description="Basic and acidic residues" evidence="11">
    <location>
        <begin position="297"/>
        <end position="307"/>
    </location>
</feature>
<dbReference type="CDD" id="cd01647">
    <property type="entry name" value="RT_LTR"/>
    <property type="match status" value="1"/>
</dbReference>
<keyword evidence="4" id="KW-0548">Nucleotidyltransferase</keyword>
<evidence type="ECO:0000256" key="7">
    <source>
        <dbReference type="ARBA" id="ARBA00022801"/>
    </source>
</evidence>